<dbReference type="RefSeq" id="WP_184959265.1">
    <property type="nucleotide sequence ID" value="NZ_JACHIN010000001.1"/>
</dbReference>
<evidence type="ECO:0000313" key="2">
    <source>
        <dbReference type="Proteomes" id="UP000568380"/>
    </source>
</evidence>
<gene>
    <name evidence="1" type="ORF">HNR40_001574</name>
</gene>
<sequence length="61" mass="6690">MQKIVHVRPLDDAIGHEESHDCPCGPTGQGVHNSATKKMVGVIFHHHGLQPCHEWEASDLA</sequence>
<keyword evidence="2" id="KW-1185">Reference proteome</keyword>
<evidence type="ECO:0000313" key="1">
    <source>
        <dbReference type="EMBL" id="MBB5076128.1"/>
    </source>
</evidence>
<proteinExistence type="predicted"/>
<reference evidence="1 2" key="1">
    <citation type="submission" date="2020-08" db="EMBL/GenBank/DDBJ databases">
        <title>Genomic Encyclopedia of Type Strains, Phase IV (KMG-IV): sequencing the most valuable type-strain genomes for metagenomic binning, comparative biology and taxonomic classification.</title>
        <authorList>
            <person name="Goeker M."/>
        </authorList>
    </citation>
    <scope>NUCLEOTIDE SEQUENCE [LARGE SCALE GENOMIC DNA]</scope>
    <source>
        <strain evidence="1 2">DSM 45385</strain>
    </source>
</reference>
<comment type="caution">
    <text evidence="1">The sequence shown here is derived from an EMBL/GenBank/DDBJ whole genome shotgun (WGS) entry which is preliminary data.</text>
</comment>
<accession>A0A7W8A0E6</accession>
<organism evidence="1 2">
    <name type="scientific">Nonomuraea endophytica</name>
    <dbReference type="NCBI Taxonomy" id="714136"/>
    <lineage>
        <taxon>Bacteria</taxon>
        <taxon>Bacillati</taxon>
        <taxon>Actinomycetota</taxon>
        <taxon>Actinomycetes</taxon>
        <taxon>Streptosporangiales</taxon>
        <taxon>Streptosporangiaceae</taxon>
        <taxon>Nonomuraea</taxon>
    </lineage>
</organism>
<name>A0A7W8A0E6_9ACTN</name>
<protein>
    <submittedName>
        <fullName evidence="1">Uncharacterized protein</fullName>
    </submittedName>
</protein>
<dbReference type="AlphaFoldDB" id="A0A7W8A0E6"/>
<dbReference type="EMBL" id="JACHIN010000001">
    <property type="protein sequence ID" value="MBB5076128.1"/>
    <property type="molecule type" value="Genomic_DNA"/>
</dbReference>
<dbReference type="Proteomes" id="UP000568380">
    <property type="component" value="Unassembled WGS sequence"/>
</dbReference>